<dbReference type="Pfam" id="PF11799">
    <property type="entry name" value="IMS_C"/>
    <property type="match status" value="1"/>
</dbReference>
<protein>
    <recommendedName>
        <fullName evidence="2">DNA-directed DNA polymerase</fullName>
        <ecNumber evidence="2">2.7.7.7</ecNumber>
    </recommendedName>
</protein>
<dbReference type="GO" id="GO:0006281">
    <property type="term" value="P:DNA repair"/>
    <property type="evidence" value="ECO:0007669"/>
    <property type="project" value="InterPro"/>
</dbReference>
<dbReference type="AlphaFoldDB" id="A0A0A7PNR2"/>
<evidence type="ECO:0000256" key="5">
    <source>
        <dbReference type="ARBA" id="ARBA00049244"/>
    </source>
</evidence>
<geneLocation type="plasmid" evidence="8 9">
    <name>pSfKp5.2</name>
</geneLocation>
<reference evidence="8 9" key="1">
    <citation type="journal article" date="2015" name="Int. J. Syst. Evol. Microbiol.">
        <title>Description of Sphingopyxis fribergensis sp. nov. - a soil bacterium with the ability to degrade styrene and phenylacetic acid.</title>
        <authorList>
            <person name="Oelschlagel M."/>
            <person name="Ruckert C."/>
            <person name="Kalinowski J."/>
            <person name="Schmidt G."/>
            <person name="Schlomann M."/>
            <person name="Tischler D."/>
        </authorList>
    </citation>
    <scope>NUCLEOTIDE SEQUENCE [LARGE SCALE GENOMIC DNA]</scope>
    <source>
        <strain evidence="8 9">Kp5.2</strain>
        <plasmid evidence="8">pSfKp5.2</plasmid>
    </source>
</reference>
<evidence type="ECO:0000313" key="9">
    <source>
        <dbReference type="Proteomes" id="UP000030907"/>
    </source>
</evidence>
<comment type="subunit">
    <text evidence="1">Monomer.</text>
</comment>
<dbReference type="GO" id="GO:0003684">
    <property type="term" value="F:damaged DNA binding"/>
    <property type="evidence" value="ECO:0007669"/>
    <property type="project" value="InterPro"/>
</dbReference>
<keyword evidence="9" id="KW-1185">Reference proteome</keyword>
<dbReference type="PANTHER" id="PTHR35369:SF2">
    <property type="entry name" value="BLR3025 PROTEIN"/>
    <property type="match status" value="1"/>
</dbReference>
<feature type="domain" description="UmuC" evidence="6">
    <location>
        <begin position="5"/>
        <end position="116"/>
    </location>
</feature>
<proteinExistence type="predicted"/>
<dbReference type="PANTHER" id="PTHR35369">
    <property type="entry name" value="BLR3025 PROTEIN-RELATED"/>
    <property type="match status" value="1"/>
</dbReference>
<sequence>MEGQRRLLTAANAAARAIGLVPGMTVAQAQALVPDLQILDAEPDADRAALEKLACWSLRRYAPIIAADPPDGLMLDITGAAHAFGGPEGVLRDLVHRLAEVGATARAVCAPTYGAAHALARYGAGPARVVDPLELKAAIGALPIAALRLDADMVLTLGRLGLETIADLEAMPRASLALRFGSAPGQRLDQAFGRVAEPFEPIQPPEPITVERRFAEPIGAPETLARYTGKLVDELARRLEEEGVGARRLDLSFHRVDNRIEAIRAGLAKPSRDRRQMTRLLCDRLETIDPGFGVERMQLTVPAAEPLTYHMVSNLGEAPVPDVAALVDLLGNRIGEGRLFRAAARESDIPERSVARIAPMSDPTETRWPAAWPRPARLFARPEPVDTMALLPDHPPVHFVWRGVRRRVTRADGPERIYGEWHLNDAEFLGVRDYFQVEDETGARYWLFRNGDGMDSATGGQGWFLHGLFA</sequence>
<accession>A0A0A7PNR2</accession>
<keyword evidence="3" id="KW-0227">DNA damage</keyword>
<dbReference type="Proteomes" id="UP000030907">
    <property type="component" value="Plasmid pSfKp5.2"/>
</dbReference>
<evidence type="ECO:0000259" key="6">
    <source>
        <dbReference type="Pfam" id="PF00817"/>
    </source>
</evidence>
<evidence type="ECO:0000256" key="3">
    <source>
        <dbReference type="ARBA" id="ARBA00022763"/>
    </source>
</evidence>
<dbReference type="Gene3D" id="3.40.1170.60">
    <property type="match status" value="1"/>
</dbReference>
<comment type="catalytic activity">
    <reaction evidence="5">
        <text>DNA(n) + a 2'-deoxyribonucleoside 5'-triphosphate = DNA(n+1) + diphosphate</text>
        <dbReference type="Rhea" id="RHEA:22508"/>
        <dbReference type="Rhea" id="RHEA-COMP:17339"/>
        <dbReference type="Rhea" id="RHEA-COMP:17340"/>
        <dbReference type="ChEBI" id="CHEBI:33019"/>
        <dbReference type="ChEBI" id="CHEBI:61560"/>
        <dbReference type="ChEBI" id="CHEBI:173112"/>
        <dbReference type="EC" id="2.7.7.7"/>
    </reaction>
</comment>
<keyword evidence="8" id="KW-0614">Plasmid</keyword>
<dbReference type="InterPro" id="IPR017961">
    <property type="entry name" value="DNA_pol_Y-fam_little_finger"/>
</dbReference>
<name>A0A0A7PNR2_9SPHN</name>
<dbReference type="Pfam" id="PF00817">
    <property type="entry name" value="IMS"/>
    <property type="match status" value="1"/>
</dbReference>
<feature type="domain" description="DNA polymerase Y-family little finger" evidence="7">
    <location>
        <begin position="208"/>
        <end position="300"/>
    </location>
</feature>
<dbReference type="InterPro" id="IPR050356">
    <property type="entry name" value="SulA_CellDiv_inhibitor"/>
</dbReference>
<evidence type="ECO:0000256" key="4">
    <source>
        <dbReference type="ARBA" id="ARBA00025589"/>
    </source>
</evidence>
<dbReference type="KEGG" id="sphk:SKP52_24325"/>
<evidence type="ECO:0000256" key="2">
    <source>
        <dbReference type="ARBA" id="ARBA00012417"/>
    </source>
</evidence>
<organism evidence="8 9">
    <name type="scientific">Sphingopyxis fribergensis</name>
    <dbReference type="NCBI Taxonomy" id="1515612"/>
    <lineage>
        <taxon>Bacteria</taxon>
        <taxon>Pseudomonadati</taxon>
        <taxon>Pseudomonadota</taxon>
        <taxon>Alphaproteobacteria</taxon>
        <taxon>Sphingomonadales</taxon>
        <taxon>Sphingomonadaceae</taxon>
        <taxon>Sphingopyxis</taxon>
    </lineage>
</organism>
<evidence type="ECO:0000256" key="1">
    <source>
        <dbReference type="ARBA" id="ARBA00011245"/>
    </source>
</evidence>
<comment type="function">
    <text evidence="4">Poorly processive, error-prone DNA polymerase involved in untargeted mutagenesis. Copies undamaged DNA at stalled replication forks, which arise in vivo from mismatched or misaligned primer ends. These misaligned primers can be extended by PolIV. Exhibits no 3'-5' exonuclease (proofreading) activity. May be involved in translesional synthesis, in conjunction with the beta clamp from PolIII.</text>
</comment>
<dbReference type="InterPro" id="IPR043502">
    <property type="entry name" value="DNA/RNA_pol_sf"/>
</dbReference>
<dbReference type="SUPFAM" id="SSF56672">
    <property type="entry name" value="DNA/RNA polymerases"/>
    <property type="match status" value="1"/>
</dbReference>
<dbReference type="CDD" id="cd03468">
    <property type="entry name" value="PolY_like"/>
    <property type="match status" value="1"/>
</dbReference>
<evidence type="ECO:0000259" key="7">
    <source>
        <dbReference type="Pfam" id="PF11799"/>
    </source>
</evidence>
<dbReference type="InterPro" id="IPR001126">
    <property type="entry name" value="UmuC"/>
</dbReference>
<dbReference type="HOGENOM" id="CLU_028184_1_1_5"/>
<dbReference type="EC" id="2.7.7.7" evidence="2"/>
<dbReference type="EMBL" id="CP009123">
    <property type="protein sequence ID" value="AJA11706.1"/>
    <property type="molecule type" value="Genomic_DNA"/>
</dbReference>
<gene>
    <name evidence="8" type="ORF">SKP52_24325</name>
</gene>
<evidence type="ECO:0000313" key="8">
    <source>
        <dbReference type="EMBL" id="AJA11706.1"/>
    </source>
</evidence>